<sequence>MLTLNNISKSFGARSLFSGVTFHIGARDRTALLGPNGAGKTTLFSIIADEQTSDEGSVTRPKDLTVGYLRQEVDNKSARPLLQDVIASAGHIATLEHRIRLLQEEIAQTVTNEEQAPLLRELGELQHRFETSGGYDTDHDARVILTGLGFKESDFTRPVSVFSGGWLMRAELGKILLQNPDLLLLDEPTNHLDLETQLWFENYLTQYQGAVLLTSHDRAFLNRVVGRVVSLENGRAKVYTGNHDDFVVARQKEIEGIEAAAGRQAVKIEKETRFIERFRYKSSKARQVQSRIKALDKLQRVEVPRLVKKIKFSFPEPPRSGEEVISLRKVSKAYGEKTVYADLSLSLRRGDRAALIGPNGAGKSTLLKILADVLPFERGERRLGYNVTSAYYAQHQLDLLNSANTVLEELQRVAPKETEQRLRAILGGFLFAGDDIQKKVSVLSGGEKARLALSKMLTQPANLLLLDEPTNHLDIASREVLADALESYQGTLCFITHDRTLISQTANKIIDVRDGHATVFDGSYEEYLYHQESSEAQSTASDTRQLLKPVAAPEPAMDPRRRRSAAGEIRNEFNRRLTPIKNRIAQIEEELQREEAELSGIETEFANPGAYTDSQSIVGRIDRHKALKDSIKRRSEEWEKLMLEEEELRIGLQNALALLEGAL</sequence>
<dbReference type="SUPFAM" id="SSF52540">
    <property type="entry name" value="P-loop containing nucleoside triphosphate hydrolases"/>
    <property type="match status" value="2"/>
</dbReference>
<proteinExistence type="predicted"/>
<dbReference type="InterPro" id="IPR017871">
    <property type="entry name" value="ABC_transporter-like_CS"/>
</dbReference>
<dbReference type="FunFam" id="3.40.50.300:FF:000070">
    <property type="entry name" value="Putative ABC transporter ATP-binding component"/>
    <property type="match status" value="1"/>
</dbReference>
<dbReference type="KEGG" id="dfo:Dform_01377"/>
<dbReference type="AlphaFoldDB" id="A0A1P8F8A4"/>
<dbReference type="InterPro" id="IPR032781">
    <property type="entry name" value="ABC_tran_Xtn"/>
</dbReference>
<reference evidence="7" key="1">
    <citation type="submission" date="2016-11" db="EMBL/GenBank/DDBJ databases">
        <title>Dehalogenimonas formicexedens sp. nov., a chlorinated alkane respiring bacterium isolated from contaminated groundwater.</title>
        <authorList>
            <person name="Key T.A."/>
            <person name="Bowman K.S."/>
            <person name="Lee I."/>
            <person name="Chun J."/>
            <person name="Albuquerque L."/>
            <person name="da Costa M.S."/>
            <person name="Rainey F.A."/>
            <person name="Moe W.M."/>
        </authorList>
    </citation>
    <scope>NUCLEOTIDE SEQUENCE [LARGE SCALE GENOMIC DNA]</scope>
    <source>
        <strain evidence="7">NSZ-14</strain>
    </source>
</reference>
<dbReference type="PROSITE" id="PS00211">
    <property type="entry name" value="ABC_TRANSPORTER_1"/>
    <property type="match status" value="2"/>
</dbReference>
<dbReference type="Pfam" id="PF00005">
    <property type="entry name" value="ABC_tran"/>
    <property type="match status" value="2"/>
</dbReference>
<dbReference type="FunFam" id="3.40.50.300:FF:000011">
    <property type="entry name" value="Putative ABC transporter ATP-binding component"/>
    <property type="match status" value="1"/>
</dbReference>
<keyword evidence="4" id="KW-0175">Coiled coil</keyword>
<dbReference type="CDD" id="cd03221">
    <property type="entry name" value="ABCF_EF-3"/>
    <property type="match status" value="2"/>
</dbReference>
<name>A0A1P8F8A4_9CHLR</name>
<dbReference type="OrthoDB" id="9801441at2"/>
<evidence type="ECO:0000256" key="1">
    <source>
        <dbReference type="ARBA" id="ARBA00022737"/>
    </source>
</evidence>
<dbReference type="InterPro" id="IPR027417">
    <property type="entry name" value="P-loop_NTPase"/>
</dbReference>
<dbReference type="InterPro" id="IPR003593">
    <property type="entry name" value="AAA+_ATPase"/>
</dbReference>
<keyword evidence="7" id="KW-1185">Reference proteome</keyword>
<organism evidence="6 7">
    <name type="scientific">Dehalogenimonas formicexedens</name>
    <dbReference type="NCBI Taxonomy" id="1839801"/>
    <lineage>
        <taxon>Bacteria</taxon>
        <taxon>Bacillati</taxon>
        <taxon>Chloroflexota</taxon>
        <taxon>Dehalococcoidia</taxon>
        <taxon>Dehalococcoidales</taxon>
        <taxon>Dehalococcoidaceae</taxon>
        <taxon>Dehalogenimonas</taxon>
    </lineage>
</organism>
<dbReference type="GO" id="GO:0016887">
    <property type="term" value="F:ATP hydrolysis activity"/>
    <property type="evidence" value="ECO:0007669"/>
    <property type="project" value="InterPro"/>
</dbReference>
<evidence type="ECO:0000313" key="7">
    <source>
        <dbReference type="Proteomes" id="UP000185934"/>
    </source>
</evidence>
<evidence type="ECO:0000256" key="4">
    <source>
        <dbReference type="SAM" id="Coils"/>
    </source>
</evidence>
<keyword evidence="2" id="KW-0547">Nucleotide-binding</keyword>
<dbReference type="InterPro" id="IPR003439">
    <property type="entry name" value="ABC_transporter-like_ATP-bd"/>
</dbReference>
<dbReference type="PANTHER" id="PTHR42855:SF2">
    <property type="entry name" value="DRUG RESISTANCE ABC TRANSPORTER,ATP-BINDING PROTEIN"/>
    <property type="match status" value="1"/>
</dbReference>
<accession>A0A1P8F8A4</accession>
<dbReference type="Gene3D" id="3.40.50.300">
    <property type="entry name" value="P-loop containing nucleotide triphosphate hydrolases"/>
    <property type="match status" value="2"/>
</dbReference>
<feature type="domain" description="ABC transporter" evidence="5">
    <location>
        <begin position="325"/>
        <end position="540"/>
    </location>
</feature>
<feature type="coiled-coil region" evidence="4">
    <location>
        <begin position="577"/>
        <end position="604"/>
    </location>
</feature>
<evidence type="ECO:0000259" key="5">
    <source>
        <dbReference type="PROSITE" id="PS50893"/>
    </source>
</evidence>
<dbReference type="SMART" id="SM00382">
    <property type="entry name" value="AAA"/>
    <property type="match status" value="2"/>
</dbReference>
<evidence type="ECO:0000256" key="2">
    <source>
        <dbReference type="ARBA" id="ARBA00022741"/>
    </source>
</evidence>
<dbReference type="STRING" id="1839801.Dform_01377"/>
<dbReference type="RefSeq" id="WP_076005100.1">
    <property type="nucleotide sequence ID" value="NZ_CP018258.1"/>
</dbReference>
<keyword evidence="1" id="KW-0677">Repeat</keyword>
<dbReference type="PANTHER" id="PTHR42855">
    <property type="entry name" value="ABC TRANSPORTER ATP-BINDING SUBUNIT"/>
    <property type="match status" value="1"/>
</dbReference>
<dbReference type="Proteomes" id="UP000185934">
    <property type="component" value="Chromosome"/>
</dbReference>
<dbReference type="EMBL" id="CP018258">
    <property type="protein sequence ID" value="APV44701.1"/>
    <property type="molecule type" value="Genomic_DNA"/>
</dbReference>
<evidence type="ECO:0000256" key="3">
    <source>
        <dbReference type="ARBA" id="ARBA00022840"/>
    </source>
</evidence>
<protein>
    <submittedName>
        <fullName evidence="6">ATP-binding cassette, subfamily F, member 3</fullName>
    </submittedName>
</protein>
<evidence type="ECO:0000313" key="6">
    <source>
        <dbReference type="EMBL" id="APV44701.1"/>
    </source>
</evidence>
<dbReference type="PROSITE" id="PS50893">
    <property type="entry name" value="ABC_TRANSPORTER_2"/>
    <property type="match status" value="2"/>
</dbReference>
<gene>
    <name evidence="6" type="ORF">Dform_01377</name>
</gene>
<dbReference type="Pfam" id="PF12848">
    <property type="entry name" value="ABC_tran_Xtn"/>
    <property type="match status" value="1"/>
</dbReference>
<dbReference type="GO" id="GO:0005524">
    <property type="term" value="F:ATP binding"/>
    <property type="evidence" value="ECO:0007669"/>
    <property type="project" value="UniProtKB-KW"/>
</dbReference>
<dbReference type="InterPro" id="IPR051309">
    <property type="entry name" value="ABCF_ATPase"/>
</dbReference>
<keyword evidence="3 6" id="KW-0067">ATP-binding</keyword>
<feature type="domain" description="ABC transporter" evidence="5">
    <location>
        <begin position="2"/>
        <end position="258"/>
    </location>
</feature>